<proteinExistence type="predicted"/>
<accession>A0A517LG44</accession>
<gene>
    <name evidence="2" type="ORF">FKW77_008216</name>
</gene>
<evidence type="ECO:0000256" key="1">
    <source>
        <dbReference type="SAM" id="MobiDB-lite"/>
    </source>
</evidence>
<evidence type="ECO:0000313" key="2">
    <source>
        <dbReference type="EMBL" id="QDS74579.1"/>
    </source>
</evidence>
<evidence type="ECO:0000313" key="3">
    <source>
        <dbReference type="Proteomes" id="UP000316270"/>
    </source>
</evidence>
<organism evidence="2 3">
    <name type="scientific">Venturia effusa</name>
    <dbReference type="NCBI Taxonomy" id="50376"/>
    <lineage>
        <taxon>Eukaryota</taxon>
        <taxon>Fungi</taxon>
        <taxon>Dikarya</taxon>
        <taxon>Ascomycota</taxon>
        <taxon>Pezizomycotina</taxon>
        <taxon>Dothideomycetes</taxon>
        <taxon>Pleosporomycetidae</taxon>
        <taxon>Venturiales</taxon>
        <taxon>Venturiaceae</taxon>
        <taxon>Venturia</taxon>
    </lineage>
</organism>
<reference evidence="2 3" key="1">
    <citation type="submission" date="2019-07" db="EMBL/GenBank/DDBJ databases">
        <title>Finished genome of Venturia effusa.</title>
        <authorList>
            <person name="Young C.A."/>
            <person name="Cox M.P."/>
            <person name="Ganley A.R.D."/>
            <person name="David W.J."/>
        </authorList>
    </citation>
    <scope>NUCLEOTIDE SEQUENCE [LARGE SCALE GENOMIC DNA]</scope>
    <source>
        <strain evidence="3">albino</strain>
    </source>
</reference>
<keyword evidence="3" id="KW-1185">Reference proteome</keyword>
<protein>
    <submittedName>
        <fullName evidence="2">Uncharacterized protein</fullName>
    </submittedName>
</protein>
<dbReference type="AlphaFoldDB" id="A0A517LG44"/>
<dbReference type="OrthoDB" id="10376459at2759"/>
<dbReference type="Proteomes" id="UP000316270">
    <property type="component" value="Chromosome 11"/>
</dbReference>
<sequence length="505" mass="57236">MPPHRAPDGIGHGLPGPAQGSQNTFFTSLAFRPGPGKRKANDSSGDEAAAAKKLKETPSGTGSFGNAAESKLSATEERAQRTTELQAKYLELTDPVVYPPELGITKQDLVDHFPILAKHNFRARKNMPEKAQFIIFFSNMDKDHSVHDIFTETRGALWIILIASVLYKRPQAEIERLFIKAWYEGRFRKHSFRWRVEYARFWAAHPTEYMPRLTRGLRRKFEQFQKKIEQAVKDSMNMPDKEVLDCAKTYRYLFRNRILGTDDGADAEARKISRSSDLPNDLSRALHSMVTDDEFQKACDYQALVKMGTDPQFSNGVQQLIVDECMEEGDEDIDLIPGLKFRLEAVKSHIETLKTSAEADNAPTVPNERTRINRMTDGDEYLAGAEEHETTVRKLGDLRKDLKKCRRILEQGEDIEDNSVEDDELAVVAQDMILIVEALESVEESGIFDDLLDTAIGADLSTGMDKVQGYLLKHEIFSERDDHEVCTKAMELLDVISRLFGDEEE</sequence>
<dbReference type="EMBL" id="CP042195">
    <property type="protein sequence ID" value="QDS74579.1"/>
    <property type="molecule type" value="Genomic_DNA"/>
</dbReference>
<feature type="region of interest" description="Disordered" evidence="1">
    <location>
        <begin position="1"/>
        <end position="79"/>
    </location>
</feature>
<name>A0A517LG44_9PEZI</name>